<evidence type="ECO:0000256" key="2">
    <source>
        <dbReference type="ARBA" id="ARBA00022729"/>
    </source>
</evidence>
<proteinExistence type="inferred from homology"/>
<evidence type="ECO:0000256" key="3">
    <source>
        <dbReference type="ARBA" id="ARBA00022801"/>
    </source>
</evidence>
<organism evidence="5 6">
    <name type="scientific">Salix suchowensis</name>
    <dbReference type="NCBI Taxonomy" id="1278906"/>
    <lineage>
        <taxon>Eukaryota</taxon>
        <taxon>Viridiplantae</taxon>
        <taxon>Streptophyta</taxon>
        <taxon>Embryophyta</taxon>
        <taxon>Tracheophyta</taxon>
        <taxon>Spermatophyta</taxon>
        <taxon>Magnoliopsida</taxon>
        <taxon>eudicotyledons</taxon>
        <taxon>Gunneridae</taxon>
        <taxon>Pentapetalae</taxon>
        <taxon>rosids</taxon>
        <taxon>fabids</taxon>
        <taxon>Malpighiales</taxon>
        <taxon>Salicaceae</taxon>
        <taxon>Saliceae</taxon>
        <taxon>Salix</taxon>
    </lineage>
</organism>
<dbReference type="InterPro" id="IPR017439">
    <property type="entry name" value="Amidohydrolase"/>
</dbReference>
<keyword evidence="2" id="KW-0732">Signal</keyword>
<evidence type="ECO:0000256" key="1">
    <source>
        <dbReference type="ARBA" id="ARBA00006153"/>
    </source>
</evidence>
<dbReference type="CDD" id="cd08017">
    <property type="entry name" value="M20_IAA_Hyd"/>
    <property type="match status" value="1"/>
</dbReference>
<dbReference type="InterPro" id="IPR036264">
    <property type="entry name" value="Bact_exopeptidase_dim_dom"/>
</dbReference>
<reference evidence="5" key="2">
    <citation type="journal article" date="2023" name="Int. J. Mol. Sci.">
        <title>De Novo Assembly and Annotation of 11 Diverse Shrub Willow (Salix) Genomes Reveals Novel Gene Organization in Sex-Linked Regions.</title>
        <authorList>
            <person name="Hyden B."/>
            <person name="Feng K."/>
            <person name="Yates T.B."/>
            <person name="Jawdy S."/>
            <person name="Cereghino C."/>
            <person name="Smart L.B."/>
            <person name="Muchero W."/>
        </authorList>
    </citation>
    <scope>NUCLEOTIDE SEQUENCE</scope>
    <source>
        <tissue evidence="5">Shoot tip</tissue>
    </source>
</reference>
<feature type="domain" description="Peptidase M20 dimerisation" evidence="4">
    <location>
        <begin position="179"/>
        <end position="274"/>
    </location>
</feature>
<dbReference type="Pfam" id="PF07687">
    <property type="entry name" value="M20_dimer"/>
    <property type="match status" value="1"/>
</dbReference>
<dbReference type="InterPro" id="IPR011650">
    <property type="entry name" value="Peptidase_M20_dimer"/>
</dbReference>
<dbReference type="Proteomes" id="UP001141253">
    <property type="component" value="Chromosome 6"/>
</dbReference>
<dbReference type="SUPFAM" id="SSF55031">
    <property type="entry name" value="Bacterial exopeptidase dimerisation domain"/>
    <property type="match status" value="1"/>
</dbReference>
<dbReference type="InterPro" id="IPR044757">
    <property type="entry name" value="ILR1-like_Hyd"/>
</dbReference>
<comment type="similarity">
    <text evidence="1">Belongs to the peptidase M20 family.</text>
</comment>
<dbReference type="Pfam" id="PF01546">
    <property type="entry name" value="Peptidase_M20"/>
    <property type="match status" value="1"/>
</dbReference>
<dbReference type="PANTHER" id="PTHR11014">
    <property type="entry name" value="PEPTIDASE M20 FAMILY MEMBER"/>
    <property type="match status" value="1"/>
</dbReference>
<evidence type="ECO:0000313" key="6">
    <source>
        <dbReference type="Proteomes" id="UP001141253"/>
    </source>
</evidence>
<dbReference type="SUPFAM" id="SSF53187">
    <property type="entry name" value="Zn-dependent exopeptidases"/>
    <property type="match status" value="1"/>
</dbReference>
<reference evidence="5" key="1">
    <citation type="submission" date="2022-10" db="EMBL/GenBank/DDBJ databases">
        <authorList>
            <person name="Hyden B.L."/>
            <person name="Feng K."/>
            <person name="Yates T."/>
            <person name="Jawdy S."/>
            <person name="Smart L.B."/>
            <person name="Muchero W."/>
        </authorList>
    </citation>
    <scope>NUCLEOTIDE SEQUENCE</scope>
    <source>
        <tissue evidence="5">Shoot tip</tissue>
    </source>
</reference>
<name>A0ABQ9BFM4_9ROSI</name>
<dbReference type="Gene3D" id="3.40.630.10">
    <property type="entry name" value="Zn peptidases"/>
    <property type="match status" value="3"/>
</dbReference>
<evidence type="ECO:0000313" key="5">
    <source>
        <dbReference type="EMBL" id="KAJ6382456.1"/>
    </source>
</evidence>
<dbReference type="NCBIfam" id="TIGR01891">
    <property type="entry name" value="amidohydrolases"/>
    <property type="match status" value="1"/>
</dbReference>
<accession>A0ABQ9BFM4</accession>
<protein>
    <recommendedName>
        <fullName evidence="4">Peptidase M20 dimerisation domain-containing protein</fullName>
    </recommendedName>
</protein>
<dbReference type="InterPro" id="IPR002933">
    <property type="entry name" value="Peptidase_M20"/>
</dbReference>
<dbReference type="PANTHER" id="PTHR11014:SF108">
    <property type="entry name" value="IAA-AMINO ACID HYDROLASE ILR1"/>
    <property type="match status" value="1"/>
</dbReference>
<evidence type="ECO:0000259" key="4">
    <source>
        <dbReference type="Pfam" id="PF07687"/>
    </source>
</evidence>
<sequence>MTDCRRKTPDILLVFPMRFLTRELLAAAREPGFFEWVRGIRRRIHEYPELGFEEYRTSEIIRSELDLLGIDYKWPVAKTGVVATVGSGQKPVFALRADMDALPLQEEPKLLQAKRETLKGTVKLVFQPGEEGYAGAYHMLQDGCLDDVDAILSIHVIPSVPTGAIASRPGPLLAGTGLFEAKIHGIGAHASSPHLARDPILMASSAVVALQQIVSRETDPLEAAVVTVGYIEGGKAGNVIPESAKFGGTFRSLSNEGVSYLQKRIKEIIETHAAVHRCNATVNFMEDRHMPHPVMINDEQLYKHAKKVGEALLGEPNVQLFPVTMGAEDFSFFSQRMPAAIFVIGTMNETLKSRHPLHSPYFFIDEEALPIGTALNAAVAISYLDTQIVKTCEEPPSAFAF</sequence>
<gene>
    <name evidence="5" type="ORF">OIU77_030995</name>
</gene>
<keyword evidence="3" id="KW-0378">Hydrolase</keyword>
<dbReference type="PIRSF" id="PIRSF005962">
    <property type="entry name" value="Pept_M20D_amidohydro"/>
    <property type="match status" value="1"/>
</dbReference>
<keyword evidence="6" id="KW-1185">Reference proteome</keyword>
<comment type="caution">
    <text evidence="5">The sequence shown here is derived from an EMBL/GenBank/DDBJ whole genome shotgun (WGS) entry which is preliminary data.</text>
</comment>
<dbReference type="EMBL" id="JAPFFI010000009">
    <property type="protein sequence ID" value="KAJ6382456.1"/>
    <property type="molecule type" value="Genomic_DNA"/>
</dbReference>